<organism evidence="9 10">
    <name type="scientific">Chryseolinea soli</name>
    <dbReference type="NCBI Taxonomy" id="2321403"/>
    <lineage>
        <taxon>Bacteria</taxon>
        <taxon>Pseudomonadati</taxon>
        <taxon>Bacteroidota</taxon>
        <taxon>Cytophagia</taxon>
        <taxon>Cytophagales</taxon>
        <taxon>Fulvivirgaceae</taxon>
        <taxon>Chryseolinea</taxon>
    </lineage>
</organism>
<evidence type="ECO:0000259" key="8">
    <source>
        <dbReference type="Pfam" id="PF00933"/>
    </source>
</evidence>
<dbReference type="RefSeq" id="WP_119753953.1">
    <property type="nucleotide sequence ID" value="NZ_CP032382.1"/>
</dbReference>
<comment type="catalytic activity">
    <reaction evidence="1">
        <text>Hydrolysis of terminal non-reducing N-acetyl-D-hexosamine residues in N-acetyl-beta-D-hexosaminides.</text>
        <dbReference type="EC" id="3.2.1.52"/>
    </reaction>
</comment>
<dbReference type="Pfam" id="PF00933">
    <property type="entry name" value="Glyco_hydro_3"/>
    <property type="match status" value="1"/>
</dbReference>
<keyword evidence="4 9" id="KW-0378">Hydrolase</keyword>
<feature type="chain" id="PRO_5017451812" description="beta-N-acetylhexosaminidase" evidence="7">
    <location>
        <begin position="28"/>
        <end position="426"/>
    </location>
</feature>
<dbReference type="EC" id="3.2.1.52" evidence="3"/>
<accession>A0A385SNU2</accession>
<evidence type="ECO:0000256" key="5">
    <source>
        <dbReference type="ARBA" id="ARBA00023295"/>
    </source>
</evidence>
<dbReference type="Gene3D" id="3.20.20.300">
    <property type="entry name" value="Glycoside hydrolase, family 3, N-terminal domain"/>
    <property type="match status" value="1"/>
</dbReference>
<evidence type="ECO:0000313" key="9">
    <source>
        <dbReference type="EMBL" id="AYB30648.1"/>
    </source>
</evidence>
<feature type="signal peptide" evidence="7">
    <location>
        <begin position="1"/>
        <end position="27"/>
    </location>
</feature>
<dbReference type="AlphaFoldDB" id="A0A385SNU2"/>
<dbReference type="GO" id="GO:0004563">
    <property type="term" value="F:beta-N-acetylhexosaminidase activity"/>
    <property type="evidence" value="ECO:0007669"/>
    <property type="project" value="UniProtKB-EC"/>
</dbReference>
<dbReference type="GO" id="GO:0005975">
    <property type="term" value="P:carbohydrate metabolic process"/>
    <property type="evidence" value="ECO:0007669"/>
    <property type="project" value="InterPro"/>
</dbReference>
<reference evidence="10" key="1">
    <citation type="submission" date="2018-09" db="EMBL/GenBank/DDBJ databases">
        <title>Chryseolinea sp. KIS68-18 isolated from soil.</title>
        <authorList>
            <person name="Weon H.-Y."/>
            <person name="Kwon S.-W."/>
            <person name="Lee S.A."/>
        </authorList>
    </citation>
    <scope>NUCLEOTIDE SEQUENCE [LARGE SCALE GENOMIC DNA]</scope>
    <source>
        <strain evidence="10">KIS68-18</strain>
    </source>
</reference>
<sequence>MRTTNLPIFKTIFCCSLLLLGRTLSPAQTPDSLDIKIGQMILIGFPGPAVDEKVLDEVRRGMVGSIILFEKNIPAKNSFVELKKIIWTYQKASPYPLFIGIDQEGGRVNRLKDKYGFPRSITAWAMGKSPSLDSVRFYGEATASTLAGLGININFAPVVDLASNPDNPIIAKYGRAFSANEDSVALMAKEFIKMHHRYGVLTSLKHFPGHGSSKDDTHLGIADVTNTWEERELKPYQILIDSGYADAVMTSHIVNKKLDKAGNPGTLSADILTGVLRQRLNFDGVIFTDDMQMHAITKHYGLEDAIKLAVNGGVDIMTFSNNISGSDERTVNKVHSIIRSMVEKGDIKRERIEESYRRVIKLKKQLSQGDRAAYYQQQVEKANVALEAEKNLGKQNAEAMYQKGKQEGKQEAEQASSSKKKKRKKS</sequence>
<keyword evidence="5" id="KW-0326">Glycosidase</keyword>
<proteinExistence type="inferred from homology"/>
<feature type="domain" description="Glycoside hydrolase family 3 N-terminal" evidence="8">
    <location>
        <begin position="33"/>
        <end position="362"/>
    </location>
</feature>
<evidence type="ECO:0000256" key="6">
    <source>
        <dbReference type="SAM" id="MobiDB-lite"/>
    </source>
</evidence>
<keyword evidence="10" id="KW-1185">Reference proteome</keyword>
<dbReference type="InterPro" id="IPR050226">
    <property type="entry name" value="NagZ_Beta-hexosaminidase"/>
</dbReference>
<evidence type="ECO:0000256" key="3">
    <source>
        <dbReference type="ARBA" id="ARBA00012663"/>
    </source>
</evidence>
<evidence type="ECO:0000256" key="2">
    <source>
        <dbReference type="ARBA" id="ARBA00005336"/>
    </source>
</evidence>
<dbReference type="InterPro" id="IPR036962">
    <property type="entry name" value="Glyco_hydro_3_N_sf"/>
</dbReference>
<dbReference type="EMBL" id="CP032382">
    <property type="protein sequence ID" value="AYB30648.1"/>
    <property type="molecule type" value="Genomic_DNA"/>
</dbReference>
<gene>
    <name evidence="9" type="ORF">D4L85_08690</name>
</gene>
<evidence type="ECO:0000256" key="1">
    <source>
        <dbReference type="ARBA" id="ARBA00001231"/>
    </source>
</evidence>
<dbReference type="GO" id="GO:0009254">
    <property type="term" value="P:peptidoglycan turnover"/>
    <property type="evidence" value="ECO:0007669"/>
    <property type="project" value="TreeGrafter"/>
</dbReference>
<evidence type="ECO:0000313" key="10">
    <source>
        <dbReference type="Proteomes" id="UP000266183"/>
    </source>
</evidence>
<dbReference type="InterPro" id="IPR017853">
    <property type="entry name" value="GH"/>
</dbReference>
<dbReference type="Proteomes" id="UP000266183">
    <property type="component" value="Chromosome"/>
</dbReference>
<keyword evidence="7" id="KW-0732">Signal</keyword>
<dbReference type="PANTHER" id="PTHR30480:SF13">
    <property type="entry name" value="BETA-HEXOSAMINIDASE"/>
    <property type="match status" value="1"/>
</dbReference>
<dbReference type="KEGG" id="chk:D4L85_08690"/>
<comment type="similarity">
    <text evidence="2">Belongs to the glycosyl hydrolase 3 family.</text>
</comment>
<dbReference type="OrthoDB" id="9805821at2"/>
<name>A0A385SNU2_9BACT</name>
<dbReference type="InterPro" id="IPR001764">
    <property type="entry name" value="Glyco_hydro_3_N"/>
</dbReference>
<protein>
    <recommendedName>
        <fullName evidence="3">beta-N-acetylhexosaminidase</fullName>
        <ecNumber evidence="3">3.2.1.52</ecNumber>
    </recommendedName>
</protein>
<dbReference type="SUPFAM" id="SSF51445">
    <property type="entry name" value="(Trans)glycosidases"/>
    <property type="match status" value="1"/>
</dbReference>
<evidence type="ECO:0000256" key="7">
    <source>
        <dbReference type="SAM" id="SignalP"/>
    </source>
</evidence>
<dbReference type="PANTHER" id="PTHR30480">
    <property type="entry name" value="BETA-HEXOSAMINIDASE-RELATED"/>
    <property type="match status" value="1"/>
</dbReference>
<feature type="region of interest" description="Disordered" evidence="6">
    <location>
        <begin position="396"/>
        <end position="426"/>
    </location>
</feature>
<evidence type="ECO:0000256" key="4">
    <source>
        <dbReference type="ARBA" id="ARBA00022801"/>
    </source>
</evidence>